<dbReference type="EMBL" id="JBHUKS010000018">
    <property type="protein sequence ID" value="MFD2471034.1"/>
    <property type="molecule type" value="Genomic_DNA"/>
</dbReference>
<organism evidence="2 3">
    <name type="scientific">Amycolatopsis silviterrae</name>
    <dbReference type="NCBI Taxonomy" id="1656914"/>
    <lineage>
        <taxon>Bacteria</taxon>
        <taxon>Bacillati</taxon>
        <taxon>Actinomycetota</taxon>
        <taxon>Actinomycetes</taxon>
        <taxon>Pseudonocardiales</taxon>
        <taxon>Pseudonocardiaceae</taxon>
        <taxon>Amycolatopsis</taxon>
    </lineage>
</organism>
<protein>
    <submittedName>
        <fullName evidence="2">SDR family NAD(P)-dependent oxidoreductase</fullName>
        <ecNumber evidence="2">1.1.1.-</ecNumber>
    </submittedName>
</protein>
<dbReference type="PANTHER" id="PTHR43639:SF9">
    <property type="entry name" value="BLL5898 PROTEIN"/>
    <property type="match status" value="1"/>
</dbReference>
<comment type="caution">
    <text evidence="2">The sequence shown here is derived from an EMBL/GenBank/DDBJ whole genome shotgun (WGS) entry which is preliminary data.</text>
</comment>
<dbReference type="RefSeq" id="WP_378308321.1">
    <property type="nucleotide sequence ID" value="NZ_JBHUKS010000018.1"/>
</dbReference>
<dbReference type="InterPro" id="IPR002347">
    <property type="entry name" value="SDR_fam"/>
</dbReference>
<name>A0ABW5HEB6_9PSEU</name>
<evidence type="ECO:0000313" key="2">
    <source>
        <dbReference type="EMBL" id="MFD2471034.1"/>
    </source>
</evidence>
<dbReference type="Pfam" id="PF13561">
    <property type="entry name" value="adh_short_C2"/>
    <property type="match status" value="1"/>
</dbReference>
<keyword evidence="3" id="KW-1185">Reference proteome</keyword>
<dbReference type="EC" id="1.1.1.-" evidence="2"/>
<sequence>MFSKISEGGVAAAVSADRLAETAVRGSRRPGLEEQRVEDQVRRVAVVTGAARGIGRAIAERLAARGDRVVINYLTSKEAADEAVAAITTAGGEAIAVSADIRNEEGARSLVAATVEAYGRVDALVCNANVGLAQGPVAEIPWETFSAKVNDELAAAFHPTRAVWQHMTDQGYGRIVYLGAEASKGPVGADVVAHAAAKSALISYAKFTAREGAPQGVVANVVSPGLTRTDALGEAPPDWFSAFEKRIPAGRAAEPTDVAAMVAFFTSEEAGYIAGTVVSVNGGSDMTR</sequence>
<dbReference type="Proteomes" id="UP001597483">
    <property type="component" value="Unassembled WGS sequence"/>
</dbReference>
<gene>
    <name evidence="2" type="ORF">ACFSVL_26825</name>
</gene>
<accession>A0ABW5HEB6</accession>
<evidence type="ECO:0000313" key="3">
    <source>
        <dbReference type="Proteomes" id="UP001597483"/>
    </source>
</evidence>
<dbReference type="Gene3D" id="3.40.50.720">
    <property type="entry name" value="NAD(P)-binding Rossmann-like Domain"/>
    <property type="match status" value="1"/>
</dbReference>
<dbReference type="SUPFAM" id="SSF51735">
    <property type="entry name" value="NAD(P)-binding Rossmann-fold domains"/>
    <property type="match status" value="1"/>
</dbReference>
<keyword evidence="1 2" id="KW-0560">Oxidoreductase</keyword>
<dbReference type="GO" id="GO:0016491">
    <property type="term" value="F:oxidoreductase activity"/>
    <property type="evidence" value="ECO:0007669"/>
    <property type="project" value="UniProtKB-KW"/>
</dbReference>
<dbReference type="PRINTS" id="PR00081">
    <property type="entry name" value="GDHRDH"/>
</dbReference>
<evidence type="ECO:0000256" key="1">
    <source>
        <dbReference type="ARBA" id="ARBA00023002"/>
    </source>
</evidence>
<reference evidence="3" key="1">
    <citation type="journal article" date="2019" name="Int. J. Syst. Evol. Microbiol.">
        <title>The Global Catalogue of Microorganisms (GCM) 10K type strain sequencing project: providing services to taxonomists for standard genome sequencing and annotation.</title>
        <authorList>
            <consortium name="The Broad Institute Genomics Platform"/>
            <consortium name="The Broad Institute Genome Sequencing Center for Infectious Disease"/>
            <person name="Wu L."/>
            <person name="Ma J."/>
        </authorList>
    </citation>
    <scope>NUCLEOTIDE SEQUENCE [LARGE SCALE GENOMIC DNA]</scope>
    <source>
        <strain evidence="3">CGMCC 4.7641</strain>
    </source>
</reference>
<proteinExistence type="predicted"/>
<dbReference type="InterPro" id="IPR036291">
    <property type="entry name" value="NAD(P)-bd_dom_sf"/>
</dbReference>
<dbReference type="PANTHER" id="PTHR43639">
    <property type="entry name" value="OXIDOREDUCTASE, SHORT-CHAIN DEHYDROGENASE/REDUCTASE FAMILY (AFU_ORTHOLOGUE AFUA_5G02870)"/>
    <property type="match status" value="1"/>
</dbReference>